<dbReference type="InterPro" id="IPR056789">
    <property type="entry name" value="LRR_R13L1-DRL21"/>
</dbReference>
<dbReference type="PANTHER" id="PTHR47186">
    <property type="entry name" value="LEUCINE-RICH REPEAT-CONTAINING PROTEIN 57"/>
    <property type="match status" value="1"/>
</dbReference>
<feature type="domain" description="R13L1/DRL21-like LRR repeat region" evidence="1">
    <location>
        <begin position="229"/>
        <end position="344"/>
    </location>
</feature>
<reference evidence="2 3" key="1">
    <citation type="journal article" date="2023" name="Plants (Basel)">
        <title>Bridging the Gap: Combining Genomics and Transcriptomics Approaches to Understand Stylosanthes scabra, an Orphan Legume from the Brazilian Caatinga.</title>
        <authorList>
            <person name="Ferreira-Neto J.R.C."/>
            <person name="da Silva M.D."/>
            <person name="Binneck E."/>
            <person name="de Melo N.F."/>
            <person name="da Silva R.H."/>
            <person name="de Melo A.L.T.M."/>
            <person name="Pandolfi V."/>
            <person name="Bustamante F.O."/>
            <person name="Brasileiro-Vidal A.C."/>
            <person name="Benko-Iseppon A.M."/>
        </authorList>
    </citation>
    <scope>NUCLEOTIDE SEQUENCE [LARGE SCALE GENOMIC DNA]</scope>
    <source>
        <tissue evidence="2">Leaves</tissue>
    </source>
</reference>
<dbReference type="PANTHER" id="PTHR47186:SF18">
    <property type="entry name" value="RX N-TERMINAL DOMAIN-CONTAINING PROTEIN"/>
    <property type="match status" value="1"/>
</dbReference>
<sequence>MGCRTARVRLYMSTGARSNNLLLGRCHGRLLLSLLLKGIAAAPPDKFGETLQDEGINGGAFAKFACKGGATTYVVATNPVLLRLLVNEWELVYFLATFAIVLKSQRDSKENREEPTRAEMFTVTRTSKKGKEVDAKTQAVIEEIQHRIEAGEDDEDAFTLVLGKDQPGRLRCYGGGITKSSLKKDEALYSLLNIYGTKLEEMPKRMSKLKDLQYLSNYVVGKHQENGVGELGELAHLYGRFWIEKLENVVDSNEAWKARLIDKKYISDLKEDVDFQIANDALAKLEPHSDLKNLIIVNYSGSMLPDWLGKSSYHNMTKLELWECRNCTVLPSFGQLPSLMRLELFGFDMVKKI</sequence>
<evidence type="ECO:0000259" key="1">
    <source>
        <dbReference type="Pfam" id="PF25019"/>
    </source>
</evidence>
<evidence type="ECO:0000313" key="3">
    <source>
        <dbReference type="Proteomes" id="UP001341840"/>
    </source>
</evidence>
<name>A0ABU6SQC9_9FABA</name>
<dbReference type="SUPFAM" id="SSF52058">
    <property type="entry name" value="L domain-like"/>
    <property type="match status" value="1"/>
</dbReference>
<dbReference type="Pfam" id="PF03004">
    <property type="entry name" value="Transposase_24"/>
    <property type="match status" value="1"/>
</dbReference>
<comment type="caution">
    <text evidence="2">The sequence shown here is derived from an EMBL/GenBank/DDBJ whole genome shotgun (WGS) entry which is preliminary data.</text>
</comment>
<dbReference type="Proteomes" id="UP001341840">
    <property type="component" value="Unassembled WGS sequence"/>
</dbReference>
<dbReference type="EMBL" id="JASCZI010061229">
    <property type="protein sequence ID" value="MED6138093.1"/>
    <property type="molecule type" value="Genomic_DNA"/>
</dbReference>
<dbReference type="Gene3D" id="3.80.10.10">
    <property type="entry name" value="Ribonuclease Inhibitor"/>
    <property type="match status" value="1"/>
</dbReference>
<protein>
    <recommendedName>
        <fullName evidence="1">R13L1/DRL21-like LRR repeat region domain-containing protein</fullName>
    </recommendedName>
</protein>
<organism evidence="2 3">
    <name type="scientific">Stylosanthes scabra</name>
    <dbReference type="NCBI Taxonomy" id="79078"/>
    <lineage>
        <taxon>Eukaryota</taxon>
        <taxon>Viridiplantae</taxon>
        <taxon>Streptophyta</taxon>
        <taxon>Embryophyta</taxon>
        <taxon>Tracheophyta</taxon>
        <taxon>Spermatophyta</taxon>
        <taxon>Magnoliopsida</taxon>
        <taxon>eudicotyledons</taxon>
        <taxon>Gunneridae</taxon>
        <taxon>Pentapetalae</taxon>
        <taxon>rosids</taxon>
        <taxon>fabids</taxon>
        <taxon>Fabales</taxon>
        <taxon>Fabaceae</taxon>
        <taxon>Papilionoideae</taxon>
        <taxon>50 kb inversion clade</taxon>
        <taxon>dalbergioids sensu lato</taxon>
        <taxon>Dalbergieae</taxon>
        <taxon>Pterocarpus clade</taxon>
        <taxon>Stylosanthes</taxon>
    </lineage>
</organism>
<keyword evidence="3" id="KW-1185">Reference proteome</keyword>
<dbReference type="InterPro" id="IPR004252">
    <property type="entry name" value="Probable_transposase_24"/>
</dbReference>
<proteinExistence type="predicted"/>
<dbReference type="Pfam" id="PF25019">
    <property type="entry name" value="LRR_R13L1-DRL21"/>
    <property type="match status" value="1"/>
</dbReference>
<dbReference type="InterPro" id="IPR032675">
    <property type="entry name" value="LRR_dom_sf"/>
</dbReference>
<accession>A0ABU6SQC9</accession>
<gene>
    <name evidence="2" type="ORF">PIB30_071066</name>
</gene>
<evidence type="ECO:0000313" key="2">
    <source>
        <dbReference type="EMBL" id="MED6138093.1"/>
    </source>
</evidence>